<gene>
    <name evidence="2" type="ORF">EV667_3685</name>
</gene>
<accession>A0A4R1I1P2</accession>
<name>A0A4R1I1P2_ANCAQ</name>
<keyword evidence="1" id="KW-0472">Membrane</keyword>
<keyword evidence="1" id="KW-0812">Transmembrane</keyword>
<dbReference type="AlphaFoldDB" id="A0A4R1I1P2"/>
<evidence type="ECO:0000256" key="1">
    <source>
        <dbReference type="SAM" id="Phobius"/>
    </source>
</evidence>
<keyword evidence="1" id="KW-1133">Transmembrane helix</keyword>
<comment type="caution">
    <text evidence="2">The sequence shown here is derived from an EMBL/GenBank/DDBJ whole genome shotgun (WGS) entry which is preliminary data.</text>
</comment>
<proteinExistence type="predicted"/>
<evidence type="ECO:0000313" key="2">
    <source>
        <dbReference type="EMBL" id="TCK23842.1"/>
    </source>
</evidence>
<keyword evidence="3" id="KW-1185">Reference proteome</keyword>
<sequence>MSALGFLPIPLVSALLLLGFAVSMMFAFNVLGERDSGKT</sequence>
<evidence type="ECO:0000313" key="3">
    <source>
        <dbReference type="Proteomes" id="UP000295030"/>
    </source>
</evidence>
<reference evidence="2 3" key="1">
    <citation type="submission" date="2019-03" db="EMBL/GenBank/DDBJ databases">
        <title>Genomic Encyclopedia of Type Strains, Phase IV (KMG-IV): sequencing the most valuable type-strain genomes for metagenomic binning, comparative biology and taxonomic classification.</title>
        <authorList>
            <person name="Goeker M."/>
        </authorList>
    </citation>
    <scope>NUCLEOTIDE SEQUENCE [LARGE SCALE GENOMIC DNA]</scope>
    <source>
        <strain evidence="2 3">DSM 101</strain>
    </source>
</reference>
<organism evidence="2 3">
    <name type="scientific">Ancylobacter aquaticus</name>
    <dbReference type="NCBI Taxonomy" id="100"/>
    <lineage>
        <taxon>Bacteria</taxon>
        <taxon>Pseudomonadati</taxon>
        <taxon>Pseudomonadota</taxon>
        <taxon>Alphaproteobacteria</taxon>
        <taxon>Hyphomicrobiales</taxon>
        <taxon>Xanthobacteraceae</taxon>
        <taxon>Ancylobacter</taxon>
    </lineage>
</organism>
<dbReference type="EMBL" id="SMFY01000003">
    <property type="protein sequence ID" value="TCK23842.1"/>
    <property type="molecule type" value="Genomic_DNA"/>
</dbReference>
<feature type="transmembrane region" description="Helical" evidence="1">
    <location>
        <begin position="6"/>
        <end position="31"/>
    </location>
</feature>
<dbReference type="Proteomes" id="UP000295030">
    <property type="component" value="Unassembled WGS sequence"/>
</dbReference>
<protein>
    <submittedName>
        <fullName evidence="2">Uncharacterized protein</fullName>
    </submittedName>
</protein>